<protein>
    <submittedName>
        <fullName evidence="1">Uncharacterized protein</fullName>
    </submittedName>
</protein>
<proteinExistence type="predicted"/>
<organism evidence="1 2">
    <name type="scientific">Aquirhabdus parva</name>
    <dbReference type="NCBI Taxonomy" id="2283318"/>
    <lineage>
        <taxon>Bacteria</taxon>
        <taxon>Pseudomonadati</taxon>
        <taxon>Pseudomonadota</taxon>
        <taxon>Gammaproteobacteria</taxon>
        <taxon>Moraxellales</taxon>
        <taxon>Moraxellaceae</taxon>
        <taxon>Aquirhabdus</taxon>
    </lineage>
</organism>
<accession>A0A345P2H9</accession>
<evidence type="ECO:0000313" key="2">
    <source>
        <dbReference type="Proteomes" id="UP000253940"/>
    </source>
</evidence>
<sequence length="256" mass="29734">MLRKFWTALSCLKTGYAAQKKLYIYCGSDDIAILMIANMQVINALELEIGLNQQNWEEQLIDYLRVNHLSTLPISLTFASSSTRFALLAPQQQWPDENIQQFLFAQLFKQKYPGFDIQQFDFISDQIIFDQPCIIIALPKALHQSLEKCKSTLHVVDVLPSVLCVWEYLKVLLPTEPILFYEDERCFRINHDQGYPTGIFALPKGFDSTAQNFLSFDVGQPSLTMYRSFGLNQSSEWHQYDPRHSLNFMRKESERL</sequence>
<dbReference type="RefSeq" id="WP_114897598.1">
    <property type="nucleotide sequence ID" value="NZ_CP031222.1"/>
</dbReference>
<reference evidence="1 2" key="1">
    <citation type="submission" date="2018-07" db="EMBL/GenBank/DDBJ databases">
        <title>Genome sequencing of Moraxellaceae gen. HYN0046.</title>
        <authorList>
            <person name="Kim M."/>
            <person name="Yi H."/>
        </authorList>
    </citation>
    <scope>NUCLEOTIDE SEQUENCE [LARGE SCALE GENOMIC DNA]</scope>
    <source>
        <strain evidence="1 2">HYN0046</strain>
    </source>
</reference>
<gene>
    <name evidence="1" type="ORF">HYN46_00375</name>
</gene>
<evidence type="ECO:0000313" key="1">
    <source>
        <dbReference type="EMBL" id="AXI01488.1"/>
    </source>
</evidence>
<dbReference type="Proteomes" id="UP000253940">
    <property type="component" value="Chromosome"/>
</dbReference>
<keyword evidence="2" id="KW-1185">Reference proteome</keyword>
<dbReference type="KEGG" id="mbah:HYN46_00375"/>
<name>A0A345P2H9_9GAMM</name>
<dbReference type="EMBL" id="CP031222">
    <property type="protein sequence ID" value="AXI01488.1"/>
    <property type="molecule type" value="Genomic_DNA"/>
</dbReference>
<dbReference type="AlphaFoldDB" id="A0A345P2H9"/>